<evidence type="ECO:0000256" key="6">
    <source>
        <dbReference type="ARBA" id="ARBA00039954"/>
    </source>
</evidence>
<accession>A0A3M7RIW5</accession>
<keyword evidence="9" id="KW-1185">Reference proteome</keyword>
<dbReference type="Pfam" id="PF08238">
    <property type="entry name" value="Sel1"/>
    <property type="match status" value="3"/>
</dbReference>
<dbReference type="InterPro" id="IPR052323">
    <property type="entry name" value="LRP2-binding"/>
</dbReference>
<proteinExistence type="predicted"/>
<dbReference type="AlphaFoldDB" id="A0A3M7RIW5"/>
<organism evidence="8 9">
    <name type="scientific">Brachionus plicatilis</name>
    <name type="common">Marine rotifer</name>
    <name type="synonym">Brachionus muelleri</name>
    <dbReference type="NCBI Taxonomy" id="10195"/>
    <lineage>
        <taxon>Eukaryota</taxon>
        <taxon>Metazoa</taxon>
        <taxon>Spiralia</taxon>
        <taxon>Gnathifera</taxon>
        <taxon>Rotifera</taxon>
        <taxon>Eurotatoria</taxon>
        <taxon>Monogononta</taxon>
        <taxon>Pseudotrocha</taxon>
        <taxon>Ploima</taxon>
        <taxon>Brachionidae</taxon>
        <taxon>Brachionus</taxon>
    </lineage>
</organism>
<dbReference type="SUPFAM" id="SSF81901">
    <property type="entry name" value="HCP-like"/>
    <property type="match status" value="1"/>
</dbReference>
<dbReference type="InterPro" id="IPR011990">
    <property type="entry name" value="TPR-like_helical_dom_sf"/>
</dbReference>
<keyword evidence="3" id="KW-0677">Repeat</keyword>
<evidence type="ECO:0000256" key="2">
    <source>
        <dbReference type="ARBA" id="ARBA00022490"/>
    </source>
</evidence>
<evidence type="ECO:0000313" key="9">
    <source>
        <dbReference type="Proteomes" id="UP000276133"/>
    </source>
</evidence>
<reference evidence="8 9" key="1">
    <citation type="journal article" date="2018" name="Sci. Rep.">
        <title>Genomic signatures of local adaptation to the degree of environmental predictability in rotifers.</title>
        <authorList>
            <person name="Franch-Gras L."/>
            <person name="Hahn C."/>
            <person name="Garcia-Roger E.M."/>
            <person name="Carmona M.J."/>
            <person name="Serra M."/>
            <person name="Gomez A."/>
        </authorList>
    </citation>
    <scope>NUCLEOTIDE SEQUENCE [LARGE SCALE GENOMIC DNA]</scope>
    <source>
        <strain evidence="8">HYR1</strain>
    </source>
</reference>
<feature type="compositionally biased region" description="Polar residues" evidence="7">
    <location>
        <begin position="125"/>
        <end position="134"/>
    </location>
</feature>
<dbReference type="Proteomes" id="UP000276133">
    <property type="component" value="Unassembled WGS sequence"/>
</dbReference>
<name>A0A3M7RIW5_BRAPC</name>
<comment type="function">
    <text evidence="5">May act as an adapter that regulates LRP2 function.</text>
</comment>
<evidence type="ECO:0000256" key="5">
    <source>
        <dbReference type="ARBA" id="ARBA00037614"/>
    </source>
</evidence>
<keyword evidence="4" id="KW-0802">TPR repeat</keyword>
<dbReference type="PANTHER" id="PTHR44554:SF1">
    <property type="entry name" value="LRP2-BINDING PROTEIN"/>
    <property type="match status" value="1"/>
</dbReference>
<evidence type="ECO:0000256" key="4">
    <source>
        <dbReference type="ARBA" id="ARBA00022803"/>
    </source>
</evidence>
<gene>
    <name evidence="8" type="ORF">BpHYR1_054199</name>
</gene>
<evidence type="ECO:0000256" key="1">
    <source>
        <dbReference type="ARBA" id="ARBA00004496"/>
    </source>
</evidence>
<dbReference type="Gene3D" id="1.25.40.10">
    <property type="entry name" value="Tetratricopeptide repeat domain"/>
    <property type="match status" value="1"/>
</dbReference>
<evidence type="ECO:0000256" key="7">
    <source>
        <dbReference type="SAM" id="MobiDB-lite"/>
    </source>
</evidence>
<dbReference type="STRING" id="10195.A0A3M7RIW5"/>
<comment type="subcellular location">
    <subcellularLocation>
        <location evidence="1">Cytoplasm</location>
    </subcellularLocation>
</comment>
<dbReference type="GO" id="GO:0005737">
    <property type="term" value="C:cytoplasm"/>
    <property type="evidence" value="ECO:0007669"/>
    <property type="project" value="UniProtKB-SubCell"/>
</dbReference>
<sequence>MDFKKSQIPSEQLPDAYQIDYLNTLAEQIQSNESLTKSDLYEKLELLLVERTKSTDEKNRKINPKKITENRFILAQFYFDSRRFKKAHDIFDAIKASYYPAMFQLGIILYDDLLDRDESEDDQKSTNPANSQVDSEAAFRHPNREKWSRGFEYMLQIANLPLDEVNKKLIHQAQFNVGKAYFLGFGCKQSDQKAEEFWVKSADNGSEYGNVTAMTYLAFFYSRKSEPEFFNLDKTYFWHNEACGNGSLESQGALGAMYYYGIGCKKDYEAAYECLTNSSERGNVFSMGLLCDYYYRNKFYVKATELAKKVSELNDIDKISRETNCLRDFICKGIGLACFTLARCYEMAKGIEKDTNKALYLYKRVLF</sequence>
<evidence type="ECO:0000313" key="8">
    <source>
        <dbReference type="EMBL" id="RNA23481.1"/>
    </source>
</evidence>
<dbReference type="EMBL" id="REGN01003279">
    <property type="protein sequence ID" value="RNA23481.1"/>
    <property type="molecule type" value="Genomic_DNA"/>
</dbReference>
<dbReference type="OrthoDB" id="2384430at2759"/>
<dbReference type="InterPro" id="IPR006597">
    <property type="entry name" value="Sel1-like"/>
</dbReference>
<evidence type="ECO:0000256" key="3">
    <source>
        <dbReference type="ARBA" id="ARBA00022737"/>
    </source>
</evidence>
<dbReference type="SMART" id="SM00671">
    <property type="entry name" value="SEL1"/>
    <property type="match status" value="5"/>
</dbReference>
<protein>
    <recommendedName>
        <fullName evidence="6">LRP2-binding protein</fullName>
    </recommendedName>
</protein>
<dbReference type="PANTHER" id="PTHR44554">
    <property type="entry name" value="LRP2-BINDING PROTEIN"/>
    <property type="match status" value="1"/>
</dbReference>
<feature type="region of interest" description="Disordered" evidence="7">
    <location>
        <begin position="119"/>
        <end position="138"/>
    </location>
</feature>
<comment type="caution">
    <text evidence="8">The sequence shown here is derived from an EMBL/GenBank/DDBJ whole genome shotgun (WGS) entry which is preliminary data.</text>
</comment>
<keyword evidence="2" id="KW-0963">Cytoplasm</keyword>